<dbReference type="AlphaFoldDB" id="A0AA49K3R9"/>
<feature type="chain" id="PRO_5041414767" evidence="1">
    <location>
        <begin position="25"/>
        <end position="229"/>
    </location>
</feature>
<dbReference type="Pfam" id="PF04043">
    <property type="entry name" value="PMEI"/>
    <property type="match status" value="1"/>
</dbReference>
<dbReference type="InterPro" id="IPR035513">
    <property type="entry name" value="Invertase/methylesterase_inhib"/>
</dbReference>
<dbReference type="GO" id="GO:0004857">
    <property type="term" value="F:enzyme inhibitor activity"/>
    <property type="evidence" value="ECO:0007669"/>
    <property type="project" value="InterPro"/>
</dbReference>
<proteinExistence type="evidence at transcript level"/>
<name>A0AA49K3R9_STRHE</name>
<dbReference type="InterPro" id="IPR006501">
    <property type="entry name" value="Pectinesterase_inhib_dom"/>
</dbReference>
<evidence type="ECO:0000256" key="1">
    <source>
        <dbReference type="SAM" id="SignalP"/>
    </source>
</evidence>
<evidence type="ECO:0000259" key="2">
    <source>
        <dbReference type="SMART" id="SM00856"/>
    </source>
</evidence>
<reference evidence="3" key="1">
    <citation type="submission" date="2022-09" db="EMBL/GenBank/DDBJ databases">
        <title>A repertoire of Striga candidate effectors as molecular probes of the host resistance factors.</title>
        <authorList>
            <person name="Chabari B.M."/>
            <person name="Ahija A.O."/>
            <person name="Njora D.W."/>
            <person name="Wamalwa M."/>
            <person name="Runo S.M."/>
        </authorList>
    </citation>
    <scope>NUCLEOTIDE SEQUENCE</scope>
</reference>
<organism evidence="3">
    <name type="scientific">Striga hermonthica</name>
    <name type="common">Purple witchweed</name>
    <name type="synonym">Buchnera hermonthica</name>
    <dbReference type="NCBI Taxonomy" id="68872"/>
    <lineage>
        <taxon>Eukaryota</taxon>
        <taxon>Viridiplantae</taxon>
        <taxon>Streptophyta</taxon>
        <taxon>Embryophyta</taxon>
        <taxon>Tracheophyta</taxon>
        <taxon>Spermatophyta</taxon>
        <taxon>Magnoliopsida</taxon>
        <taxon>eudicotyledons</taxon>
        <taxon>Gunneridae</taxon>
        <taxon>Pentapetalae</taxon>
        <taxon>asterids</taxon>
        <taxon>lamiids</taxon>
        <taxon>Lamiales</taxon>
        <taxon>Orobanchaceae</taxon>
        <taxon>Buchnereae</taxon>
        <taxon>Striga</taxon>
    </lineage>
</organism>
<keyword evidence="1" id="KW-0732">Signal</keyword>
<dbReference type="EMBL" id="OP455616">
    <property type="protein sequence ID" value="WKY20394.1"/>
    <property type="molecule type" value="mRNA"/>
</dbReference>
<dbReference type="Gene3D" id="1.20.140.40">
    <property type="entry name" value="Invertase/pectin methylesterase inhibitor family protein"/>
    <property type="match status" value="1"/>
</dbReference>
<feature type="domain" description="Pectinesterase inhibitor" evidence="2">
    <location>
        <begin position="37"/>
        <end position="187"/>
    </location>
</feature>
<dbReference type="PANTHER" id="PTHR31707">
    <property type="entry name" value="PECTINESTERASE"/>
    <property type="match status" value="1"/>
</dbReference>
<evidence type="ECO:0000313" key="3">
    <source>
        <dbReference type="EMBL" id="WKY20394.1"/>
    </source>
</evidence>
<protein>
    <submittedName>
        <fullName evidence="3">Pectinesterase/pectinesterase inhibitor 12</fullName>
    </submittedName>
</protein>
<dbReference type="CDD" id="cd15798">
    <property type="entry name" value="PMEI-like_3"/>
    <property type="match status" value="1"/>
</dbReference>
<feature type="signal peptide" evidence="1">
    <location>
        <begin position="1"/>
        <end position="24"/>
    </location>
</feature>
<sequence length="229" mass="24356">MASSILKALLILSSLYLISTPTNAHNPSSSSSSYSRTQLSSLKSLCKTTPNPDHCLDAAKLSVSVNLPTNLISFVIHTLRTALSQGLKLSTLLSAAAGGRGLVEKQRGAVQDCTQLHQITRSALQKSISHITSGGNKIDDARTFLSAALTNRATCLEGLDSAAGPMKLPLLAALDATYAHVGNSLSILSRRGQLAPPGRRRLLGYPRWLSGEARRALQISVGSMTRARW</sequence>
<dbReference type="NCBIfam" id="TIGR01614">
    <property type="entry name" value="PME_inhib"/>
    <property type="match status" value="1"/>
</dbReference>
<accession>A0AA49K3R9</accession>
<dbReference type="SUPFAM" id="SSF101148">
    <property type="entry name" value="Plant invertase/pectin methylesterase inhibitor"/>
    <property type="match status" value="1"/>
</dbReference>
<dbReference type="SMART" id="SM00856">
    <property type="entry name" value="PMEI"/>
    <property type="match status" value="1"/>
</dbReference>